<keyword evidence="4 11" id="KW-0808">Transferase</keyword>
<evidence type="ECO:0000256" key="2">
    <source>
        <dbReference type="ARBA" id="ARBA00022478"/>
    </source>
</evidence>
<sequence length="390" mass="45256">MSQKYSSEDYRIRIARRLFASYYSRNSIDPPTSLPQREFAFSKFDSSTMIRHISFNNKEDLNEYIKANVPQHIYYSSAYYQRPSAENMDEKGWLGADLIFDIDVDHIPTKCKELHDYWKCLNCGASGWGYTEKCPSCGSDKLEWEKWVCDICINYAREEIIKLIDILENDFGYSRSDMFVTFSGHRGFHLHLENEDVRDLDQDARREISDYVRGVGLETKLFLTRDGKNYRYRYNVVAPGWAGRIAKYLLLNNETDGGVDLEQLSKPFEWWHQNIKAAINELAVKIDEKVTIDIKRLIRLPGSLHGKTGLKVFTISPNEVENLDSETILKRAIVFSEEKVKVRLSPLPRKILYYYFNSFNSGENGIIEVPMYLAVYMMLNGNAEPVSKIG</sequence>
<organism evidence="14">
    <name type="scientific">Thermofilum adornatum</name>
    <dbReference type="NCBI Taxonomy" id="1365176"/>
    <lineage>
        <taxon>Archaea</taxon>
        <taxon>Thermoproteota</taxon>
        <taxon>Thermoprotei</taxon>
        <taxon>Thermofilales</taxon>
        <taxon>Thermofilaceae</taxon>
        <taxon>Thermofilum</taxon>
    </lineage>
</organism>
<evidence type="ECO:0000256" key="5">
    <source>
        <dbReference type="ARBA" id="ARBA00022695"/>
    </source>
</evidence>
<keyword evidence="10 11" id="KW-0464">Manganese</keyword>
<evidence type="ECO:0000256" key="9">
    <source>
        <dbReference type="ARBA" id="ARBA00023163"/>
    </source>
</evidence>
<dbReference type="SUPFAM" id="SSF56747">
    <property type="entry name" value="Prim-pol domain"/>
    <property type="match status" value="1"/>
</dbReference>
<dbReference type="EC" id="2.7.7.-" evidence="11"/>
<evidence type="ECO:0000256" key="6">
    <source>
        <dbReference type="ARBA" id="ARBA00022705"/>
    </source>
</evidence>
<keyword evidence="7 11" id="KW-0479">Metal-binding</keyword>
<dbReference type="InterPro" id="IPR002755">
    <property type="entry name" value="DNA_primase_S"/>
</dbReference>
<evidence type="ECO:0000256" key="7">
    <source>
        <dbReference type="ARBA" id="ARBA00022723"/>
    </source>
</evidence>
<evidence type="ECO:0000256" key="4">
    <source>
        <dbReference type="ARBA" id="ARBA00022679"/>
    </source>
</evidence>
<comment type="subunit">
    <text evidence="11">Heterodimer of a small subunit (PriS) and a large subunit (PriL).</text>
</comment>
<evidence type="ECO:0000256" key="3">
    <source>
        <dbReference type="ARBA" id="ARBA00022515"/>
    </source>
</evidence>
<evidence type="ECO:0000256" key="10">
    <source>
        <dbReference type="ARBA" id="ARBA00023211"/>
    </source>
</evidence>
<protein>
    <recommendedName>
        <fullName evidence="11">DNA primase small subunit PriS</fullName>
        <ecNumber evidence="11">2.7.7.-</ecNumber>
    </recommendedName>
</protein>
<dbReference type="Gene3D" id="3.90.920.10">
    <property type="entry name" value="DNA primase, PRIM domain"/>
    <property type="match status" value="1"/>
</dbReference>
<dbReference type="AlphaFoldDB" id="A0A7C1CD09"/>
<comment type="similarity">
    <text evidence="1 11 12">Belongs to the eukaryotic-type primase small subunit family.</text>
</comment>
<evidence type="ECO:0000256" key="8">
    <source>
        <dbReference type="ARBA" id="ARBA00022842"/>
    </source>
</evidence>
<dbReference type="HAMAP" id="MF_00700">
    <property type="entry name" value="DNA_primase_sml_arc"/>
    <property type="match status" value="1"/>
</dbReference>
<comment type="caution">
    <text evidence="14">The sequence shown here is derived from an EMBL/GenBank/DDBJ whole genome shotgun (WGS) entry which is preliminary data.</text>
</comment>
<evidence type="ECO:0000256" key="11">
    <source>
        <dbReference type="HAMAP-Rule" id="MF_00700"/>
    </source>
</evidence>
<reference evidence="14" key="1">
    <citation type="journal article" date="2020" name="mSystems">
        <title>Genome- and Community-Level Interaction Insights into Carbon Utilization and Element Cycling Functions of Hydrothermarchaeota in Hydrothermal Sediment.</title>
        <authorList>
            <person name="Zhou Z."/>
            <person name="Liu Y."/>
            <person name="Xu W."/>
            <person name="Pan J."/>
            <person name="Luo Z.H."/>
            <person name="Li M."/>
        </authorList>
    </citation>
    <scope>NUCLEOTIDE SEQUENCE [LARGE SCALE GENOMIC DNA]</scope>
    <source>
        <strain evidence="14">SpSt-116</strain>
    </source>
</reference>
<dbReference type="GO" id="GO:0006269">
    <property type="term" value="P:DNA replication, synthesis of primer"/>
    <property type="evidence" value="ECO:0007669"/>
    <property type="project" value="UniProtKB-UniRule"/>
</dbReference>
<keyword evidence="6 11" id="KW-0235">DNA replication</keyword>
<dbReference type="CDD" id="cd04860">
    <property type="entry name" value="AE_Prim_S"/>
    <property type="match status" value="1"/>
</dbReference>
<comment type="function">
    <text evidence="11">Catalytic subunit of DNA primase, an RNA polymerase that catalyzes the synthesis of short RNA molecules used as primers for DNA polymerase during DNA replication. The small subunit contains the primase catalytic core and has DNA synthesis activity on its own. Binding to the large subunit stabilizes and modulates the activity, increasing the rate of DNA synthesis while decreasing the length of the DNA fragments, and conferring RNA synthesis capability. The DNA polymerase activity may enable DNA primase to also catalyze primer extension after primer synthesis. May also play a role in DNA repair.</text>
</comment>
<dbReference type="GO" id="GO:1990077">
    <property type="term" value="C:primosome complex"/>
    <property type="evidence" value="ECO:0007669"/>
    <property type="project" value="UniProtKB-KW"/>
</dbReference>
<keyword evidence="5 11" id="KW-0548">Nucleotidyltransferase</keyword>
<keyword evidence="3 11" id="KW-0639">Primosome</keyword>
<gene>
    <name evidence="11" type="primary">priS</name>
    <name evidence="14" type="ORF">ENN26_01405</name>
</gene>
<feature type="active site" evidence="11">
    <location>
        <position position="287"/>
    </location>
</feature>
<accession>A0A7C1CD09</accession>
<dbReference type="EMBL" id="DSAY01000027">
    <property type="protein sequence ID" value="HDP14421.1"/>
    <property type="molecule type" value="Genomic_DNA"/>
</dbReference>
<keyword evidence="2 11" id="KW-0240">DNA-directed RNA polymerase</keyword>
<keyword evidence="9 11" id="KW-0804">Transcription</keyword>
<dbReference type="GO" id="GO:0046872">
    <property type="term" value="F:metal ion binding"/>
    <property type="evidence" value="ECO:0007669"/>
    <property type="project" value="UniProtKB-KW"/>
</dbReference>
<proteinExistence type="inferred from homology"/>
<dbReference type="GO" id="GO:0003899">
    <property type="term" value="F:DNA-directed RNA polymerase activity"/>
    <property type="evidence" value="ECO:0007669"/>
    <property type="project" value="UniProtKB-UniRule"/>
</dbReference>
<dbReference type="GO" id="GO:0000428">
    <property type="term" value="C:DNA-directed RNA polymerase complex"/>
    <property type="evidence" value="ECO:0007669"/>
    <property type="project" value="UniProtKB-KW"/>
</dbReference>
<comment type="function">
    <text evidence="13">RNA polymerase that catalyzes the synthesis of short RNA molecules used as primers for DNA polymerase during DNA replication.</text>
</comment>
<evidence type="ECO:0000313" key="14">
    <source>
        <dbReference type="EMBL" id="HDP14421.1"/>
    </source>
</evidence>
<evidence type="ECO:0000256" key="1">
    <source>
        <dbReference type="ARBA" id="ARBA00009762"/>
    </source>
</evidence>
<evidence type="ECO:0000256" key="12">
    <source>
        <dbReference type="RuleBase" id="RU003514"/>
    </source>
</evidence>
<dbReference type="Pfam" id="PF01896">
    <property type="entry name" value="DNA_primase_S"/>
    <property type="match status" value="1"/>
</dbReference>
<feature type="active site" evidence="11">
    <location>
        <position position="103"/>
    </location>
</feature>
<dbReference type="InterPro" id="IPR014052">
    <property type="entry name" value="DNA_primase_ssu_euk/arc"/>
</dbReference>
<comment type="cofactor">
    <cofactor evidence="11">
        <name>Mg(2+)</name>
        <dbReference type="ChEBI" id="CHEBI:18420"/>
    </cofactor>
    <cofactor evidence="11">
        <name>Mn(2+)</name>
        <dbReference type="ChEBI" id="CHEBI:29035"/>
    </cofactor>
</comment>
<keyword evidence="8 11" id="KW-0460">Magnesium</keyword>
<evidence type="ECO:0000256" key="13">
    <source>
        <dbReference type="RuleBase" id="RU004224"/>
    </source>
</evidence>
<dbReference type="InterPro" id="IPR023639">
    <property type="entry name" value="DNA_primase_ssu_PriS"/>
</dbReference>
<name>A0A7C1CD09_9CREN</name>
<feature type="active site" evidence="11">
    <location>
        <position position="101"/>
    </location>
</feature>
<dbReference type="PANTHER" id="PTHR10536">
    <property type="entry name" value="DNA PRIMASE SMALL SUBUNIT"/>
    <property type="match status" value="1"/>
</dbReference>